<gene>
    <name evidence="3" type="ORF">ERX35_006975</name>
</gene>
<accession>A0ABQ6R876</accession>
<dbReference type="CDD" id="cd03808">
    <property type="entry name" value="GT4_CapM-like"/>
    <property type="match status" value="1"/>
</dbReference>
<dbReference type="PANTHER" id="PTHR45947">
    <property type="entry name" value="SULFOQUINOVOSYL TRANSFERASE SQD2"/>
    <property type="match status" value="1"/>
</dbReference>
<proteinExistence type="predicted"/>
<evidence type="ECO:0000259" key="2">
    <source>
        <dbReference type="Pfam" id="PF13477"/>
    </source>
</evidence>
<dbReference type="PANTHER" id="PTHR45947:SF3">
    <property type="entry name" value="SULFOQUINOVOSYL TRANSFERASE SQD2"/>
    <property type="match status" value="1"/>
</dbReference>
<feature type="domain" description="Glycosyltransferase subfamily 4-like N-terminal" evidence="2">
    <location>
        <begin position="16"/>
        <end position="149"/>
    </location>
</feature>
<dbReference type="InterPro" id="IPR050194">
    <property type="entry name" value="Glycosyltransferase_grp1"/>
</dbReference>
<dbReference type="Proteomes" id="UP000295735">
    <property type="component" value="Unassembled WGS sequence"/>
</dbReference>
<dbReference type="EMBL" id="SCWC02000004">
    <property type="protein sequence ID" value="KAA1039308.1"/>
    <property type="molecule type" value="Genomic_DNA"/>
</dbReference>
<dbReference type="Gene3D" id="3.40.50.2000">
    <property type="entry name" value="Glycogen Phosphorylase B"/>
    <property type="match status" value="2"/>
</dbReference>
<dbReference type="Pfam" id="PF00534">
    <property type="entry name" value="Glycos_transf_1"/>
    <property type="match status" value="1"/>
</dbReference>
<dbReference type="Pfam" id="PF13477">
    <property type="entry name" value="Glyco_trans_4_2"/>
    <property type="match status" value="1"/>
</dbReference>
<protein>
    <submittedName>
        <fullName evidence="3">Glycosyltransferase family 4 protein</fullName>
    </submittedName>
</protein>
<keyword evidence="4" id="KW-1185">Reference proteome</keyword>
<dbReference type="InterPro" id="IPR028098">
    <property type="entry name" value="Glyco_trans_4-like_N"/>
</dbReference>
<sequence>MVNVLFSAGVYRHIAVFHIPYIKLLQEKGYDVYVASTEDYGNSKEKLEQLNVKCIDIPYNRNPLSIDNYIAYKGITELFKRIKFDIIHVHSPVAAFLVRGARKYVPNGKMIYTAHGFHFFKGAPLKNWLFYFPLELINVKNTDVLITINSEDTETAKKLGFPEYKVVHINGVGVDIDIDSFSEEAKRSLKQALKISEEKCIITYVAEFNNNKNHMFLLRNWKKIKEQAPNAVLLLAGLGPNVKMYKNYIEQEELADIQFLGYRDDMDNILQISDVITLLSFREGLPKSIMEGMAHNLPCVVTNTRGLRDLVDHYYNGFVIEQGDDLQLIKSFVTLINNPVLRQQMGSKSREKIKNFSYDAVIKEYRKVYDQK</sequence>
<name>A0ABQ6R876_9STAP</name>
<dbReference type="InterPro" id="IPR001296">
    <property type="entry name" value="Glyco_trans_1"/>
</dbReference>
<dbReference type="SUPFAM" id="SSF53756">
    <property type="entry name" value="UDP-Glycosyltransferase/glycogen phosphorylase"/>
    <property type="match status" value="1"/>
</dbReference>
<feature type="domain" description="Glycosyl transferase family 1" evidence="1">
    <location>
        <begin position="187"/>
        <end position="351"/>
    </location>
</feature>
<evidence type="ECO:0000313" key="4">
    <source>
        <dbReference type="Proteomes" id="UP000295735"/>
    </source>
</evidence>
<evidence type="ECO:0000259" key="1">
    <source>
        <dbReference type="Pfam" id="PF00534"/>
    </source>
</evidence>
<evidence type="ECO:0000313" key="3">
    <source>
        <dbReference type="EMBL" id="KAA1039308.1"/>
    </source>
</evidence>
<reference evidence="3 4" key="1">
    <citation type="submission" date="2019-09" db="EMBL/GenBank/DDBJ databases">
        <authorList>
            <person name="Mazhar S."/>
            <person name="Altermann E."/>
            <person name="Hill C."/>
            <person name="Mcauliffe O."/>
        </authorList>
    </citation>
    <scope>NUCLEOTIDE SEQUENCE [LARGE SCALE GENOMIC DNA]</scope>
    <source>
        <strain evidence="3 4">ATCC 51831</strain>
    </source>
</reference>
<dbReference type="RefSeq" id="WP_149459202.1">
    <property type="nucleotide sequence ID" value="NZ_SCWC02000004.1"/>
</dbReference>
<comment type="caution">
    <text evidence="3">The sequence shown here is derived from an EMBL/GenBank/DDBJ whole genome shotgun (WGS) entry which is preliminary data.</text>
</comment>
<organism evidence="3 4">
    <name type="scientific">Macrococcus equipercicus</name>
    <dbReference type="NCBI Taxonomy" id="69967"/>
    <lineage>
        <taxon>Bacteria</taxon>
        <taxon>Bacillati</taxon>
        <taxon>Bacillota</taxon>
        <taxon>Bacilli</taxon>
        <taxon>Bacillales</taxon>
        <taxon>Staphylococcaceae</taxon>
        <taxon>Macrococcus</taxon>
    </lineage>
</organism>